<name>A0ABT5VCZ4_9BACI</name>
<keyword evidence="3" id="KW-1185">Reference proteome</keyword>
<dbReference type="RefSeq" id="WP_275117940.1">
    <property type="nucleotide sequence ID" value="NZ_JAOTPO010000004.1"/>
</dbReference>
<gene>
    <name evidence="2" type="ORF">N7Z68_07975</name>
</gene>
<evidence type="ECO:0000313" key="3">
    <source>
        <dbReference type="Proteomes" id="UP001148125"/>
    </source>
</evidence>
<evidence type="ECO:0000256" key="1">
    <source>
        <dbReference type="SAM" id="Phobius"/>
    </source>
</evidence>
<organism evidence="2 3">
    <name type="scientific">Alkalihalobacterium chitinilyticum</name>
    <dbReference type="NCBI Taxonomy" id="2980103"/>
    <lineage>
        <taxon>Bacteria</taxon>
        <taxon>Bacillati</taxon>
        <taxon>Bacillota</taxon>
        <taxon>Bacilli</taxon>
        <taxon>Bacillales</taxon>
        <taxon>Bacillaceae</taxon>
        <taxon>Alkalihalobacterium</taxon>
    </lineage>
</organism>
<keyword evidence="1" id="KW-1133">Transmembrane helix</keyword>
<dbReference type="EMBL" id="JAOTPO010000004">
    <property type="protein sequence ID" value="MDE5413321.1"/>
    <property type="molecule type" value="Genomic_DNA"/>
</dbReference>
<feature type="transmembrane region" description="Helical" evidence="1">
    <location>
        <begin position="44"/>
        <end position="67"/>
    </location>
</feature>
<protein>
    <submittedName>
        <fullName evidence="2">Uncharacterized protein</fullName>
    </submittedName>
</protein>
<dbReference type="Proteomes" id="UP001148125">
    <property type="component" value="Unassembled WGS sequence"/>
</dbReference>
<feature type="transmembrane region" description="Helical" evidence="1">
    <location>
        <begin position="73"/>
        <end position="93"/>
    </location>
</feature>
<keyword evidence="1" id="KW-0472">Membrane</keyword>
<sequence length="151" mass="18711">MWFSLKDIREMSNQEIKSKYYAMINQSRHEFNEKQRIQRYLESPLLMCCFMVLWLMMAFIFLFFIWIAPKEGVQLFLFFGTPLIILHFTTRHYRKKWIQKKQKLNLLHHQLDDFREKLEKARREVPAYPFTATSSYYPYEKFDSYPFDEYS</sequence>
<reference evidence="2" key="1">
    <citation type="submission" date="2024-05" db="EMBL/GenBank/DDBJ databases">
        <title>Alkalihalobacillus sp. strain MEB203 novel alkaliphilic bacterium from Lonar Lake, India.</title>
        <authorList>
            <person name="Joshi A."/>
            <person name="Thite S."/>
            <person name="Mengade P."/>
        </authorList>
    </citation>
    <scope>NUCLEOTIDE SEQUENCE</scope>
    <source>
        <strain evidence="2">MEB 203</strain>
    </source>
</reference>
<comment type="caution">
    <text evidence="2">The sequence shown here is derived from an EMBL/GenBank/DDBJ whole genome shotgun (WGS) entry which is preliminary data.</text>
</comment>
<evidence type="ECO:0000313" key="2">
    <source>
        <dbReference type="EMBL" id="MDE5413321.1"/>
    </source>
</evidence>
<proteinExistence type="predicted"/>
<keyword evidence="1" id="KW-0812">Transmembrane</keyword>
<accession>A0ABT5VCZ4</accession>